<sequence>MLTVLFTIYDSKAAPNNIQPEAAVQGGLFAPSAPIETSEALAARVWDGLLKTMDAEARTRLFHVFLSEQPDREPAHFPVRRLGPAHPSGHLDQLRRRQRAPRAAPCPADVPRKASHGSLRAL</sequence>
<reference evidence="3" key="1">
    <citation type="journal article" date="2019" name="Int. J. Syst. Evol. Microbiol.">
        <title>The Global Catalogue of Microorganisms (GCM) 10K type strain sequencing project: providing services to taxonomists for standard genome sequencing and annotation.</title>
        <authorList>
            <consortium name="The Broad Institute Genomics Platform"/>
            <consortium name="The Broad Institute Genome Sequencing Center for Infectious Disease"/>
            <person name="Wu L."/>
            <person name="Ma J."/>
        </authorList>
    </citation>
    <scope>NUCLEOTIDE SEQUENCE [LARGE SCALE GENOMIC DNA]</scope>
    <source>
        <strain evidence="3">JCM 19635</strain>
    </source>
</reference>
<name>A0ABW2U9N9_9BACT</name>
<dbReference type="Proteomes" id="UP001596513">
    <property type="component" value="Unassembled WGS sequence"/>
</dbReference>
<keyword evidence="3" id="KW-1185">Reference proteome</keyword>
<feature type="region of interest" description="Disordered" evidence="1">
    <location>
        <begin position="75"/>
        <end position="122"/>
    </location>
</feature>
<dbReference type="RefSeq" id="WP_380205683.1">
    <property type="nucleotide sequence ID" value="NZ_JBHTEK010000001.1"/>
</dbReference>
<evidence type="ECO:0000256" key="1">
    <source>
        <dbReference type="SAM" id="MobiDB-lite"/>
    </source>
</evidence>
<proteinExistence type="predicted"/>
<evidence type="ECO:0000313" key="3">
    <source>
        <dbReference type="Proteomes" id="UP001596513"/>
    </source>
</evidence>
<accession>A0ABW2U9N9</accession>
<dbReference type="EMBL" id="JBHTEK010000001">
    <property type="protein sequence ID" value="MFC7670223.1"/>
    <property type="molecule type" value="Genomic_DNA"/>
</dbReference>
<evidence type="ECO:0000313" key="2">
    <source>
        <dbReference type="EMBL" id="MFC7670223.1"/>
    </source>
</evidence>
<protein>
    <submittedName>
        <fullName evidence="2">Uncharacterized protein</fullName>
    </submittedName>
</protein>
<comment type="caution">
    <text evidence="2">The sequence shown here is derived from an EMBL/GenBank/DDBJ whole genome shotgun (WGS) entry which is preliminary data.</text>
</comment>
<gene>
    <name evidence="2" type="ORF">ACFQT0_24800</name>
</gene>
<organism evidence="2 3">
    <name type="scientific">Hymenobacter humi</name>
    <dbReference type="NCBI Taxonomy" id="1411620"/>
    <lineage>
        <taxon>Bacteria</taxon>
        <taxon>Pseudomonadati</taxon>
        <taxon>Bacteroidota</taxon>
        <taxon>Cytophagia</taxon>
        <taxon>Cytophagales</taxon>
        <taxon>Hymenobacteraceae</taxon>
        <taxon>Hymenobacter</taxon>
    </lineage>
</organism>